<comment type="caution">
    <text evidence="2">The sequence shown here is derived from an EMBL/GenBank/DDBJ whole genome shotgun (WGS) entry which is preliminary data.</text>
</comment>
<name>A0ABQ3M4S0_9PSEU</name>
<evidence type="ECO:0000256" key="1">
    <source>
        <dbReference type="SAM" id="MobiDB-lite"/>
    </source>
</evidence>
<organism evidence="2 3">
    <name type="scientific">Amycolatopsis oliviviridis</name>
    <dbReference type="NCBI Taxonomy" id="1471590"/>
    <lineage>
        <taxon>Bacteria</taxon>
        <taxon>Bacillati</taxon>
        <taxon>Actinomycetota</taxon>
        <taxon>Actinomycetes</taxon>
        <taxon>Pseudonocardiales</taxon>
        <taxon>Pseudonocardiaceae</taxon>
        <taxon>Amycolatopsis</taxon>
    </lineage>
</organism>
<proteinExistence type="predicted"/>
<protein>
    <submittedName>
        <fullName evidence="2">Uncharacterized protein</fullName>
    </submittedName>
</protein>
<reference evidence="3" key="1">
    <citation type="journal article" date="2019" name="Int. J. Syst. Evol. Microbiol.">
        <title>The Global Catalogue of Microorganisms (GCM) 10K type strain sequencing project: providing services to taxonomists for standard genome sequencing and annotation.</title>
        <authorList>
            <consortium name="The Broad Institute Genomics Platform"/>
            <consortium name="The Broad Institute Genome Sequencing Center for Infectious Disease"/>
            <person name="Wu L."/>
            <person name="Ma J."/>
        </authorList>
    </citation>
    <scope>NUCLEOTIDE SEQUENCE [LARGE SCALE GENOMIC DNA]</scope>
    <source>
        <strain evidence="3">CGMCC 4.7683</strain>
    </source>
</reference>
<gene>
    <name evidence="2" type="ORF">GCM10017790_72120</name>
</gene>
<keyword evidence="3" id="KW-1185">Reference proteome</keyword>
<feature type="compositionally biased region" description="Basic and acidic residues" evidence="1">
    <location>
        <begin position="307"/>
        <end position="325"/>
    </location>
</feature>
<feature type="region of interest" description="Disordered" evidence="1">
    <location>
        <begin position="298"/>
        <end position="333"/>
    </location>
</feature>
<dbReference type="RefSeq" id="WP_191258871.1">
    <property type="nucleotide sequence ID" value="NZ_BNAY01000010.1"/>
</dbReference>
<accession>A0ABQ3M4S0</accession>
<dbReference type="Proteomes" id="UP000635387">
    <property type="component" value="Unassembled WGS sequence"/>
</dbReference>
<evidence type="ECO:0000313" key="3">
    <source>
        <dbReference type="Proteomes" id="UP000635387"/>
    </source>
</evidence>
<dbReference type="EMBL" id="BNAY01000010">
    <property type="protein sequence ID" value="GHH33463.1"/>
    <property type="molecule type" value="Genomic_DNA"/>
</dbReference>
<sequence length="333" mass="36346">MTLNDLGPDALLAHYNRIAAKIREEWPHDNPGMSNEESGVLLGFNEWKKVAIDGDVSAFADAQRGAVFGKRQAFLSARSRVQTIRDHTMMDWKGEAADDFNSYLNTVDTYLGDFVGGNIKAGDPEGYIPQVSAVVDMVFAVQLAFKSDLKEVALALEAAIDRMDDVGVDYRPAAIFGLKLAMIVVKQIPKADLVLEVADLMWDTAGMPDLNLEKAEKKEITGHEIIGVLRSFDAVFRDLVAKHSESVSAVSRHADQLLSDLESSTELTKLAAALSKELPTWNGHDGKSLKDLLSLGNQLETPAINDRAGKEKAPEMPKEKEEKPHPPGPPTGT</sequence>
<evidence type="ECO:0000313" key="2">
    <source>
        <dbReference type="EMBL" id="GHH33463.1"/>
    </source>
</evidence>